<feature type="domain" description="Replication protein A 70 kDa DNA-binding subunit B/D first OB fold" evidence="3">
    <location>
        <begin position="159"/>
        <end position="260"/>
    </location>
</feature>
<keyword evidence="1" id="KW-0378">Hydrolase</keyword>
<dbReference type="ExpressionAtlas" id="A0A1D6M2K1">
    <property type="expression patterns" value="baseline and differential"/>
</dbReference>
<dbReference type="SUPFAM" id="SSF50249">
    <property type="entry name" value="Nucleic acid-binding proteins"/>
    <property type="match status" value="3"/>
</dbReference>
<comment type="cofactor">
    <cofactor evidence="1">
        <name>Mg(2+)</name>
        <dbReference type="ChEBI" id="CHEBI:18420"/>
    </cofactor>
</comment>
<dbReference type="GO" id="GO:0006310">
    <property type="term" value="P:DNA recombination"/>
    <property type="evidence" value="ECO:0007669"/>
    <property type="project" value="UniProtKB-KW"/>
</dbReference>
<dbReference type="OMA" id="ALMTHRF"/>
<dbReference type="GO" id="GO:0000723">
    <property type="term" value="P:telomere maintenance"/>
    <property type="evidence" value="ECO:0007669"/>
    <property type="project" value="InterPro"/>
</dbReference>
<evidence type="ECO:0000256" key="2">
    <source>
        <dbReference type="SAM" id="MobiDB-lite"/>
    </source>
</evidence>
<dbReference type="EMBL" id="CM000782">
    <property type="protein sequence ID" value="AQK85412.1"/>
    <property type="molecule type" value="Genomic_DNA"/>
</dbReference>
<comment type="similarity">
    <text evidence="1">Belongs to the helicase family.</text>
</comment>
<keyword evidence="1" id="KW-0067">ATP-binding</keyword>
<keyword evidence="1" id="KW-0233">DNA recombination</keyword>
<organism evidence="5">
    <name type="scientific">Zea mays</name>
    <name type="common">Maize</name>
    <dbReference type="NCBI Taxonomy" id="4577"/>
    <lineage>
        <taxon>Eukaryota</taxon>
        <taxon>Viridiplantae</taxon>
        <taxon>Streptophyta</taxon>
        <taxon>Embryophyta</taxon>
        <taxon>Tracheophyta</taxon>
        <taxon>Spermatophyta</taxon>
        <taxon>Magnoliopsida</taxon>
        <taxon>Liliopsida</taxon>
        <taxon>Poales</taxon>
        <taxon>Poaceae</taxon>
        <taxon>PACMAD clade</taxon>
        <taxon>Panicoideae</taxon>
        <taxon>Andropogonodae</taxon>
        <taxon>Andropogoneae</taxon>
        <taxon>Tripsacinae</taxon>
        <taxon>Zea</taxon>
    </lineage>
</organism>
<dbReference type="InterPro" id="IPR012340">
    <property type="entry name" value="NA-bd_OB-fold"/>
</dbReference>
<dbReference type="PaxDb" id="4577-GRMZM2G351307_P01"/>
<dbReference type="CDD" id="cd04476">
    <property type="entry name" value="RPA1_DBD_C"/>
    <property type="match status" value="1"/>
</dbReference>
<dbReference type="CDD" id="cd04480">
    <property type="entry name" value="RPA1_DBD_A_like"/>
    <property type="match status" value="1"/>
</dbReference>
<dbReference type="Pfam" id="PF02721">
    <property type="entry name" value="DUF223"/>
    <property type="match status" value="1"/>
</dbReference>
<accession>A0A1D6M2K1</accession>
<dbReference type="GO" id="GO:0043139">
    <property type="term" value="F:5'-3' DNA helicase activity"/>
    <property type="evidence" value="ECO:0007669"/>
    <property type="project" value="UniProtKB-EC"/>
</dbReference>
<dbReference type="GO" id="GO:0016787">
    <property type="term" value="F:hydrolase activity"/>
    <property type="evidence" value="ECO:0007669"/>
    <property type="project" value="UniProtKB-KW"/>
</dbReference>
<dbReference type="CDD" id="cd04481">
    <property type="entry name" value="RPA1_DBD_B_like"/>
    <property type="match status" value="1"/>
</dbReference>
<sequence>MVCDIKCGTMLSELVQVASLIIWDEALMTHRFAFEALDRSFRDILASSSPIAKDLPFGGKNMRLLMPSLSQEERQELSQFSKWMLDVGEGKIDATSQEGEDEPTWIEIPQELLLMPQGIHKSKNVLIPRISLTLKNTKWPFVLQRRQYPIKIYQVTMLFTPVAELHPQSTNVVIRVCVIRKWEFRGATNDGPLQHINLVLADEQGTSIHAEIAAALAVDKGSLIEIEKVYELKRFRVTPSRNYFKPVDNNFMIQFTLYTQAKVVKDPPQMFPRYIYKLTSFENIEDNIDNRTYLIDVLGMLTQIDPPHLIGYNNSTIIRDIYIKNASDMSLKITLWGNQASNFSISDVYNQSINQPIVILLVGFLAKRFKGQPYLSGTTASSWYFNPGIPEAQTYYSRLQNNDLQLIQPTAAEEEIQVSQPPNLEHKTVEELLDIDPDMFPPEGYRCTVTISRIVQNSKWWYPSCSRCHKSSSQTSTGYHCTSGGCTDINFRYKLSFIATDGTCEAEFFCFDSIARKIVGKPCDNLVTAVTTSQGPPAALAAIVCLKFTLAVAINMSAYSVTNRVFSILSILTNHGRQSFIPSNMPSHPQQELHTQDEIPSLPTTQDSPATSMAKLSTCSNEKNEARRVLIYSDMPHDTEGDDQHISEVNNQELSSPPKRIKHSHTNKGAPDLTDPKKKSS</sequence>
<comment type="catalytic activity">
    <reaction evidence="1">
        <text>ATP + H2O = ADP + phosphate + H(+)</text>
        <dbReference type="Rhea" id="RHEA:13065"/>
        <dbReference type="ChEBI" id="CHEBI:15377"/>
        <dbReference type="ChEBI" id="CHEBI:15378"/>
        <dbReference type="ChEBI" id="CHEBI:30616"/>
        <dbReference type="ChEBI" id="CHEBI:43474"/>
        <dbReference type="ChEBI" id="CHEBI:456216"/>
        <dbReference type="EC" id="5.6.2.3"/>
    </reaction>
</comment>
<dbReference type="AlphaFoldDB" id="A0A1D6M2K1"/>
<evidence type="ECO:0000256" key="1">
    <source>
        <dbReference type="RuleBase" id="RU363044"/>
    </source>
</evidence>
<dbReference type="InParanoid" id="A0A1D6M2K1"/>
<dbReference type="SMR" id="A0A1D6M2K1"/>
<dbReference type="InterPro" id="IPR047192">
    <property type="entry name" value="Euk_RPA1_DBD_C"/>
</dbReference>
<dbReference type="InterPro" id="IPR010285">
    <property type="entry name" value="DNA_helicase_pif1-like_DEAD"/>
</dbReference>
<dbReference type="eggNOG" id="KOG0851">
    <property type="taxonomic scope" value="Eukaryota"/>
</dbReference>
<dbReference type="PANTHER" id="PTHR47165">
    <property type="entry name" value="OS03G0429900 PROTEIN"/>
    <property type="match status" value="1"/>
</dbReference>
<keyword evidence="1" id="KW-0547">Nucleotide-binding</keyword>
<dbReference type="Pfam" id="PF05970">
    <property type="entry name" value="PIF1"/>
    <property type="match status" value="1"/>
</dbReference>
<dbReference type="GO" id="GO:0006281">
    <property type="term" value="P:DNA repair"/>
    <property type="evidence" value="ECO:0007669"/>
    <property type="project" value="UniProtKB-KW"/>
</dbReference>
<reference evidence="5" key="1">
    <citation type="submission" date="2015-12" db="EMBL/GenBank/DDBJ databases">
        <title>Update maize B73 reference genome by single molecule sequencing technologies.</title>
        <authorList>
            <consortium name="Maize Genome Sequencing Project"/>
            <person name="Ware D."/>
        </authorList>
    </citation>
    <scope>NUCLEOTIDE SEQUENCE</scope>
    <source>
        <tissue evidence="5">Seedling</tissue>
    </source>
</reference>
<keyword evidence="1" id="KW-0227">DNA damage</keyword>
<feature type="compositionally biased region" description="Basic and acidic residues" evidence="2">
    <location>
        <begin position="635"/>
        <end position="646"/>
    </location>
</feature>
<evidence type="ECO:0000259" key="3">
    <source>
        <dbReference type="Pfam" id="PF02721"/>
    </source>
</evidence>
<feature type="region of interest" description="Disordered" evidence="2">
    <location>
        <begin position="580"/>
        <end position="681"/>
    </location>
</feature>
<dbReference type="InterPro" id="IPR003871">
    <property type="entry name" value="RFA1B/D_OB_1st"/>
</dbReference>
<proteinExistence type="inferred from homology"/>
<gene>
    <name evidence="5" type="ORF">ZEAMMB73_Zm00001d037977</name>
</gene>
<name>A0A1D6M2K1_MAIZE</name>
<dbReference type="STRING" id="4577.A0A1D6M2K1"/>
<protein>
    <recommendedName>
        <fullName evidence="1">ATP-dependent DNA helicase</fullName>
        <ecNumber evidence="1">5.6.2.3</ecNumber>
    </recommendedName>
</protein>
<keyword evidence="1" id="KW-0347">Helicase</keyword>
<dbReference type="GO" id="GO:0005524">
    <property type="term" value="F:ATP binding"/>
    <property type="evidence" value="ECO:0007669"/>
    <property type="project" value="UniProtKB-KW"/>
</dbReference>
<dbReference type="EC" id="5.6.2.3" evidence="1"/>
<feature type="compositionally biased region" description="Polar residues" evidence="2">
    <location>
        <begin position="602"/>
        <end position="621"/>
    </location>
</feature>
<feature type="compositionally biased region" description="Polar residues" evidence="2">
    <location>
        <begin position="580"/>
        <end position="593"/>
    </location>
</feature>
<feature type="domain" description="DNA helicase Pif1-like DEAD-box helicase" evidence="4">
    <location>
        <begin position="2"/>
        <end position="61"/>
    </location>
</feature>
<evidence type="ECO:0000259" key="4">
    <source>
        <dbReference type="Pfam" id="PF05970"/>
    </source>
</evidence>
<dbReference type="PANTHER" id="PTHR47165:SF3">
    <property type="entry name" value="RETROTRANSPOSON-LIKE PROTEIN"/>
    <property type="match status" value="1"/>
</dbReference>
<evidence type="ECO:0000313" key="5">
    <source>
        <dbReference type="EMBL" id="AQK85412.1"/>
    </source>
</evidence>
<dbReference type="Gene3D" id="2.40.50.140">
    <property type="entry name" value="Nucleic acid-binding proteins"/>
    <property type="match status" value="3"/>
</dbReference>
<keyword evidence="1" id="KW-0234">DNA repair</keyword>